<organism evidence="1">
    <name type="scientific">Myoviridae sp. ct8mY9</name>
    <dbReference type="NCBI Taxonomy" id="2827664"/>
    <lineage>
        <taxon>Viruses</taxon>
        <taxon>Duplodnaviria</taxon>
        <taxon>Heunggongvirae</taxon>
        <taxon>Uroviricota</taxon>
        <taxon>Caudoviricetes</taxon>
    </lineage>
</organism>
<evidence type="ECO:0000313" key="1">
    <source>
        <dbReference type="EMBL" id="DAF49426.1"/>
    </source>
</evidence>
<dbReference type="EMBL" id="BK032581">
    <property type="protein sequence ID" value="DAF49426.1"/>
    <property type="molecule type" value="Genomic_DNA"/>
</dbReference>
<reference evidence="1" key="1">
    <citation type="journal article" date="2021" name="Proc. Natl. Acad. Sci. U.S.A.">
        <title>A Catalog of Tens of Thousands of Viruses from Human Metagenomes Reveals Hidden Associations with Chronic Diseases.</title>
        <authorList>
            <person name="Tisza M.J."/>
            <person name="Buck C.B."/>
        </authorList>
    </citation>
    <scope>NUCLEOTIDE SEQUENCE</scope>
    <source>
        <strain evidence="1">Ct8mY9</strain>
    </source>
</reference>
<accession>A0A8S5SFN2</accession>
<name>A0A8S5SFN2_9CAUD</name>
<protein>
    <submittedName>
        <fullName evidence="1">Uncharacterized protein</fullName>
    </submittedName>
</protein>
<proteinExistence type="predicted"/>
<sequence length="109" mass="12661">MLIIDETIYLERRTTGIIELIIDDYILQIGDTIIFAVKKNACEKNELIRKEVHIDKQANNVEIKINPEDTEQLDYGCYFYGITIKLKNGDIFPIIKTNKFSVERVIPNV</sequence>